<organism evidence="1 2">
    <name type="scientific">Ambrosiozyma monospora</name>
    <name type="common">Yeast</name>
    <name type="synonym">Endomycopsis monosporus</name>
    <dbReference type="NCBI Taxonomy" id="43982"/>
    <lineage>
        <taxon>Eukaryota</taxon>
        <taxon>Fungi</taxon>
        <taxon>Dikarya</taxon>
        <taxon>Ascomycota</taxon>
        <taxon>Saccharomycotina</taxon>
        <taxon>Pichiomycetes</taxon>
        <taxon>Pichiales</taxon>
        <taxon>Pichiaceae</taxon>
        <taxon>Ambrosiozyma</taxon>
    </lineage>
</organism>
<keyword evidence="2" id="KW-1185">Reference proteome</keyword>
<reference evidence="1" key="1">
    <citation type="submission" date="2023-04" db="EMBL/GenBank/DDBJ databases">
        <title>Ambrosiozyma monospora NBRC 1965.</title>
        <authorList>
            <person name="Ichikawa N."/>
            <person name="Sato H."/>
            <person name="Tonouchi N."/>
        </authorList>
    </citation>
    <scope>NUCLEOTIDE SEQUENCE</scope>
    <source>
        <strain evidence="1">NBRC 1965</strain>
    </source>
</reference>
<sequence length="388" mass="44357">MFKSTYSGSKIGFYCPVDGLFQYSVSTVVDLMLNGISISNLQNMSSLRRLILKKCQLMGHDVLNGIHEFCDELSLSSCKYDDNDGSITLPTSIRLLNISSKVSDLPKFSNMGKLQRLRSVDAVMGTHDIRTTDVEKGMCGISRLERFVAQLPSTVESLFLTIIKRPRDNISGNAIFHPEKLRFDNLPQLHVLSLLIDSDPLSTIPFNFSNLPNSLQKLNMIMPSLFSGKLPKSLQSIDIITHTCEKFKEYKTFADFWNQWIAPLENLLYFRANNKHTPTIDSSALEFPPHLQVFDIISNSFEKISLVNGLPNSILTFTAHREGDIMFSRIDSKLVPVFVSDELQLEELKKQIKLTNDAIPWYKWVFRKKKKRWTIVGRLLFSHHNTYK</sequence>
<dbReference type="Proteomes" id="UP001165063">
    <property type="component" value="Unassembled WGS sequence"/>
</dbReference>
<dbReference type="InterPro" id="IPR032675">
    <property type="entry name" value="LRR_dom_sf"/>
</dbReference>
<dbReference type="SUPFAM" id="SSF52058">
    <property type="entry name" value="L domain-like"/>
    <property type="match status" value="1"/>
</dbReference>
<gene>
    <name evidence="1" type="ORF">Amon01_000571400</name>
</gene>
<proteinExistence type="predicted"/>
<evidence type="ECO:0000313" key="2">
    <source>
        <dbReference type="Proteomes" id="UP001165063"/>
    </source>
</evidence>
<dbReference type="AlphaFoldDB" id="A0A9W6Z1T4"/>
<accession>A0A9W6Z1T4</accession>
<evidence type="ECO:0000313" key="1">
    <source>
        <dbReference type="EMBL" id="GMG39892.1"/>
    </source>
</evidence>
<protein>
    <submittedName>
        <fullName evidence="1">Unnamed protein product</fullName>
    </submittedName>
</protein>
<comment type="caution">
    <text evidence="1">The sequence shown here is derived from an EMBL/GenBank/DDBJ whole genome shotgun (WGS) entry which is preliminary data.</text>
</comment>
<dbReference type="Gene3D" id="3.80.10.10">
    <property type="entry name" value="Ribonuclease Inhibitor"/>
    <property type="match status" value="2"/>
</dbReference>
<name>A0A9W6Z1T4_AMBMO</name>
<dbReference type="EMBL" id="BSXU01003273">
    <property type="protein sequence ID" value="GMG39892.1"/>
    <property type="molecule type" value="Genomic_DNA"/>
</dbReference>